<dbReference type="Proteomes" id="UP000237000">
    <property type="component" value="Unassembled WGS sequence"/>
</dbReference>
<proteinExistence type="predicted"/>
<gene>
    <name evidence="2" type="ORF">TorRG33x02_191750</name>
</gene>
<dbReference type="EMBL" id="JXTC01000153">
    <property type="protein sequence ID" value="PON85075.1"/>
    <property type="molecule type" value="Genomic_DNA"/>
</dbReference>
<evidence type="ECO:0000313" key="3">
    <source>
        <dbReference type="Proteomes" id="UP000237000"/>
    </source>
</evidence>
<dbReference type="OrthoDB" id="10584410at2759"/>
<dbReference type="InParanoid" id="A0A2P5EHQ1"/>
<feature type="compositionally biased region" description="Basic and acidic residues" evidence="1">
    <location>
        <begin position="48"/>
        <end position="63"/>
    </location>
</feature>
<evidence type="ECO:0000256" key="1">
    <source>
        <dbReference type="SAM" id="MobiDB-lite"/>
    </source>
</evidence>
<sequence length="125" mass="14105">MAIKAAINIERVLSLAKNADQQSCPILSDLQIVQNSHQWPTNNPLRRSSMDRHFVSPNLDERPPAPPPLMKEASSVEQNQECSFSNKEYLQTRKVVLLEELTMCLKLFSSSPPPIYGVKTQVKES</sequence>
<name>A0A2P5EHQ1_TREOI</name>
<organism evidence="2 3">
    <name type="scientific">Trema orientale</name>
    <name type="common">Charcoal tree</name>
    <name type="synonym">Celtis orientalis</name>
    <dbReference type="NCBI Taxonomy" id="63057"/>
    <lineage>
        <taxon>Eukaryota</taxon>
        <taxon>Viridiplantae</taxon>
        <taxon>Streptophyta</taxon>
        <taxon>Embryophyta</taxon>
        <taxon>Tracheophyta</taxon>
        <taxon>Spermatophyta</taxon>
        <taxon>Magnoliopsida</taxon>
        <taxon>eudicotyledons</taxon>
        <taxon>Gunneridae</taxon>
        <taxon>Pentapetalae</taxon>
        <taxon>rosids</taxon>
        <taxon>fabids</taxon>
        <taxon>Rosales</taxon>
        <taxon>Cannabaceae</taxon>
        <taxon>Trema</taxon>
    </lineage>
</organism>
<evidence type="ECO:0000313" key="2">
    <source>
        <dbReference type="EMBL" id="PON85075.1"/>
    </source>
</evidence>
<protein>
    <submittedName>
        <fullName evidence="2">Uncharacterized protein</fullName>
    </submittedName>
</protein>
<comment type="caution">
    <text evidence="2">The sequence shown here is derived from an EMBL/GenBank/DDBJ whole genome shotgun (WGS) entry which is preliminary data.</text>
</comment>
<accession>A0A2P5EHQ1</accession>
<feature type="region of interest" description="Disordered" evidence="1">
    <location>
        <begin position="40"/>
        <end position="78"/>
    </location>
</feature>
<reference evidence="3" key="1">
    <citation type="submission" date="2016-06" db="EMBL/GenBank/DDBJ databases">
        <title>Parallel loss of symbiosis genes in relatives of nitrogen-fixing non-legume Parasponia.</title>
        <authorList>
            <person name="Van Velzen R."/>
            <person name="Holmer R."/>
            <person name="Bu F."/>
            <person name="Rutten L."/>
            <person name="Van Zeijl A."/>
            <person name="Liu W."/>
            <person name="Santuari L."/>
            <person name="Cao Q."/>
            <person name="Sharma T."/>
            <person name="Shen D."/>
            <person name="Roswanjaya Y."/>
            <person name="Wardhani T."/>
            <person name="Kalhor M.S."/>
            <person name="Jansen J."/>
            <person name="Van den Hoogen J."/>
            <person name="Gungor B."/>
            <person name="Hartog M."/>
            <person name="Hontelez J."/>
            <person name="Verver J."/>
            <person name="Yang W.-C."/>
            <person name="Schijlen E."/>
            <person name="Repin R."/>
            <person name="Schilthuizen M."/>
            <person name="Schranz E."/>
            <person name="Heidstra R."/>
            <person name="Miyata K."/>
            <person name="Fedorova E."/>
            <person name="Kohlen W."/>
            <person name="Bisseling T."/>
            <person name="Smit S."/>
            <person name="Geurts R."/>
        </authorList>
    </citation>
    <scope>NUCLEOTIDE SEQUENCE [LARGE SCALE GENOMIC DNA]</scope>
    <source>
        <strain evidence="3">cv. RG33-2</strain>
    </source>
</reference>
<dbReference type="AlphaFoldDB" id="A0A2P5EHQ1"/>
<keyword evidence="3" id="KW-1185">Reference proteome</keyword>